<dbReference type="Proteomes" id="UP000018721">
    <property type="component" value="Unassembled WGS sequence"/>
</dbReference>
<evidence type="ECO:0000313" key="3">
    <source>
        <dbReference type="Proteomes" id="UP000018721"/>
    </source>
</evidence>
<reference evidence="2 3" key="1">
    <citation type="submission" date="2013-11" db="EMBL/GenBank/DDBJ databases">
        <title>The Genome Sequence of Phytophthora parasitica P1569.</title>
        <authorList>
            <consortium name="The Broad Institute Genomics Platform"/>
            <person name="Russ C."/>
            <person name="Tyler B."/>
            <person name="Panabieres F."/>
            <person name="Shan W."/>
            <person name="Tripathy S."/>
            <person name="Grunwald N."/>
            <person name="Machado M."/>
            <person name="Johnson C.S."/>
            <person name="Arredondo F."/>
            <person name="Hong C."/>
            <person name="Coffey M."/>
            <person name="Young S.K."/>
            <person name="Zeng Q."/>
            <person name="Gargeya S."/>
            <person name="Fitzgerald M."/>
            <person name="Abouelleil A."/>
            <person name="Alvarado L."/>
            <person name="Chapman S.B."/>
            <person name="Gainer-Dewar J."/>
            <person name="Goldberg J."/>
            <person name="Griggs A."/>
            <person name="Gujja S."/>
            <person name="Hansen M."/>
            <person name="Howarth C."/>
            <person name="Imamovic A."/>
            <person name="Ireland A."/>
            <person name="Larimer J."/>
            <person name="McCowan C."/>
            <person name="Murphy C."/>
            <person name="Pearson M."/>
            <person name="Poon T.W."/>
            <person name="Priest M."/>
            <person name="Roberts A."/>
            <person name="Saif S."/>
            <person name="Shea T."/>
            <person name="Sykes S."/>
            <person name="Wortman J."/>
            <person name="Nusbaum C."/>
            <person name="Birren B."/>
        </authorList>
    </citation>
    <scope>NUCLEOTIDE SEQUENCE [LARGE SCALE GENOMIC DNA]</scope>
    <source>
        <strain evidence="2 3">P1569</strain>
    </source>
</reference>
<feature type="chain" id="PRO_5004774345" description="RxLR effector protein" evidence="1">
    <location>
        <begin position="18"/>
        <end position="529"/>
    </location>
</feature>
<dbReference type="AlphaFoldDB" id="V9EJX2"/>
<name>V9EJX2_PHYNI</name>
<organism evidence="2 3">
    <name type="scientific">Phytophthora nicotianae P1569</name>
    <dbReference type="NCBI Taxonomy" id="1317065"/>
    <lineage>
        <taxon>Eukaryota</taxon>
        <taxon>Sar</taxon>
        <taxon>Stramenopiles</taxon>
        <taxon>Oomycota</taxon>
        <taxon>Peronosporomycetes</taxon>
        <taxon>Peronosporales</taxon>
        <taxon>Peronosporaceae</taxon>
        <taxon>Phytophthora</taxon>
    </lineage>
</organism>
<keyword evidence="1" id="KW-0732">Signal</keyword>
<dbReference type="HOGENOM" id="CLU_021192_3_1_1"/>
<evidence type="ECO:0000256" key="1">
    <source>
        <dbReference type="SAM" id="SignalP"/>
    </source>
</evidence>
<sequence>MWLCLAALLAALTALQSCVVSTSVSTASGMVTADLPVKPRMLPDTPIYRLLRTVDTNDKSNEERVLNAAIEKLTGLVRTGVMKISGNANLKILLTGEQGADDVLKMFQLDKGISKVLASRNLKPKVQAMESYLKEVNKINGNDKLSVIGIFTTHYGDAAVARALVVAQKKATTHDAANTIKQLRSEQLSAWMKSGKTVDDVFELLKLRQNGYKALGSPKLEVLDDYMKMVIQKTSGKQTLLQTLTNGFEGEEKLAALLVRAKEDTSTSELATALQNALMNKWIETDKLKPENVFSKLRLDRGVDALLDRNEQTLAAFISMYNARNPDSRASSIGMFVAQYGDNAVAETLVLARSESALEPLARNLQQQQFHEWQKSKKSADDVFKLMNIEEKDFSHIISPKLEIVKGYIMLLKATNPEDTTDLLSVVSNGFKGDGALAQAIVKKLAMLHSRNPVAAVASTAAEFEMLLFRRWFKSKIDPVSFYRQVFGVEEANAGRWQKAVVRRYTEYYSDKNAGTRVSHTVNIIPRRS</sequence>
<feature type="signal peptide" evidence="1">
    <location>
        <begin position="1"/>
        <end position="17"/>
    </location>
</feature>
<dbReference type="OrthoDB" id="99743at2759"/>
<accession>V9EJX2</accession>
<protein>
    <recommendedName>
        <fullName evidence="4">RxLR effector protein</fullName>
    </recommendedName>
</protein>
<evidence type="ECO:0008006" key="4">
    <source>
        <dbReference type="Google" id="ProtNLM"/>
    </source>
</evidence>
<proteinExistence type="predicted"/>
<evidence type="ECO:0000313" key="2">
    <source>
        <dbReference type="EMBL" id="ETI39499.1"/>
    </source>
</evidence>
<keyword evidence="3" id="KW-1185">Reference proteome</keyword>
<comment type="caution">
    <text evidence="2">The sequence shown here is derived from an EMBL/GenBank/DDBJ whole genome shotgun (WGS) entry which is preliminary data.</text>
</comment>
<dbReference type="EMBL" id="ANIZ01002602">
    <property type="protein sequence ID" value="ETI39499.1"/>
    <property type="molecule type" value="Genomic_DNA"/>
</dbReference>
<dbReference type="eggNOG" id="ENOG502RFKP">
    <property type="taxonomic scope" value="Eukaryota"/>
</dbReference>
<gene>
    <name evidence="2" type="ORF">F443_14914</name>
</gene>